<proteinExistence type="predicted"/>
<dbReference type="AlphaFoldDB" id="A0A7F5R8G5"/>
<evidence type="ECO:0000313" key="4">
    <source>
        <dbReference type="Proteomes" id="UP000192223"/>
    </source>
</evidence>
<dbReference type="PROSITE" id="PS50240">
    <property type="entry name" value="TRYPSIN_DOM"/>
    <property type="match status" value="1"/>
</dbReference>
<dbReference type="InterPro" id="IPR009003">
    <property type="entry name" value="Peptidase_S1_PA"/>
</dbReference>
<dbReference type="PANTHER" id="PTHR24252:SF7">
    <property type="entry name" value="HYALIN"/>
    <property type="match status" value="1"/>
</dbReference>
<keyword evidence="4" id="KW-1185">Reference proteome</keyword>
<dbReference type="SUPFAM" id="SSF50494">
    <property type="entry name" value="Trypsin-like serine proteases"/>
    <property type="match status" value="1"/>
</dbReference>
<dbReference type="OrthoDB" id="10059102at2759"/>
<dbReference type="Gene3D" id="2.40.10.10">
    <property type="entry name" value="Trypsin-like serine proteases"/>
    <property type="match status" value="1"/>
</dbReference>
<dbReference type="Pfam" id="PF00089">
    <property type="entry name" value="Trypsin"/>
    <property type="match status" value="1"/>
</dbReference>
<dbReference type="GeneID" id="108741335"/>
<evidence type="ECO:0000259" key="3">
    <source>
        <dbReference type="PROSITE" id="PS50240"/>
    </source>
</evidence>
<accession>A0A7F5R8G5</accession>
<evidence type="ECO:0000313" key="5">
    <source>
        <dbReference type="RefSeq" id="XP_025832273.1"/>
    </source>
</evidence>
<dbReference type="FunFam" id="2.40.10.10:FF:000068">
    <property type="entry name" value="transmembrane protease serine 2"/>
    <property type="match status" value="1"/>
</dbReference>
<feature type="domain" description="Peptidase S1" evidence="3">
    <location>
        <begin position="32"/>
        <end position="131"/>
    </location>
</feature>
<name>A0A7F5R8G5_AGRPL</name>
<evidence type="ECO:0000256" key="2">
    <source>
        <dbReference type="SAM" id="SignalP"/>
    </source>
</evidence>
<feature type="chain" id="PRO_5028899583" evidence="2">
    <location>
        <begin position="20"/>
        <end position="131"/>
    </location>
</feature>
<organism evidence="4 5">
    <name type="scientific">Agrilus planipennis</name>
    <name type="common">Emerald ash borer</name>
    <name type="synonym">Agrilus marcopoli</name>
    <dbReference type="NCBI Taxonomy" id="224129"/>
    <lineage>
        <taxon>Eukaryota</taxon>
        <taxon>Metazoa</taxon>
        <taxon>Ecdysozoa</taxon>
        <taxon>Arthropoda</taxon>
        <taxon>Hexapoda</taxon>
        <taxon>Insecta</taxon>
        <taxon>Pterygota</taxon>
        <taxon>Neoptera</taxon>
        <taxon>Endopterygota</taxon>
        <taxon>Coleoptera</taxon>
        <taxon>Polyphaga</taxon>
        <taxon>Elateriformia</taxon>
        <taxon>Buprestoidea</taxon>
        <taxon>Buprestidae</taxon>
        <taxon>Agrilinae</taxon>
        <taxon>Agrilus</taxon>
    </lineage>
</organism>
<dbReference type="KEGG" id="apln:108741335"/>
<reference evidence="5" key="1">
    <citation type="submission" date="2025-08" db="UniProtKB">
        <authorList>
            <consortium name="RefSeq"/>
        </authorList>
    </citation>
    <scope>IDENTIFICATION</scope>
    <source>
        <tissue evidence="5">Entire body</tissue>
    </source>
</reference>
<dbReference type="InParanoid" id="A0A7F5R8G5"/>
<keyword evidence="2" id="KW-0732">Signal</keyword>
<dbReference type="InterPro" id="IPR043504">
    <property type="entry name" value="Peptidase_S1_PA_chymotrypsin"/>
</dbReference>
<dbReference type="InterPro" id="IPR001254">
    <property type="entry name" value="Trypsin_dom"/>
</dbReference>
<protein>
    <submittedName>
        <fullName evidence="5">Trypsin 3A1-like</fullName>
    </submittedName>
</protein>
<keyword evidence="1" id="KW-1015">Disulfide bond</keyword>
<dbReference type="RefSeq" id="XP_025832273.1">
    <property type="nucleotide sequence ID" value="XM_025976488.1"/>
</dbReference>
<dbReference type="GO" id="GO:0006508">
    <property type="term" value="P:proteolysis"/>
    <property type="evidence" value="ECO:0007669"/>
    <property type="project" value="InterPro"/>
</dbReference>
<evidence type="ECO:0000256" key="1">
    <source>
        <dbReference type="ARBA" id="ARBA00023157"/>
    </source>
</evidence>
<dbReference type="PANTHER" id="PTHR24252">
    <property type="entry name" value="ACROSIN-RELATED"/>
    <property type="match status" value="1"/>
</dbReference>
<gene>
    <name evidence="5" type="primary">LOC108741335</name>
</gene>
<dbReference type="Proteomes" id="UP000192223">
    <property type="component" value="Unplaced"/>
</dbReference>
<feature type="signal peptide" evidence="2">
    <location>
        <begin position="1"/>
        <end position="19"/>
    </location>
</feature>
<dbReference type="GO" id="GO:0004252">
    <property type="term" value="F:serine-type endopeptidase activity"/>
    <property type="evidence" value="ECO:0007669"/>
    <property type="project" value="InterPro"/>
</dbReference>
<sequence>MLKTELLFIAVFGVVFVIGQSFIDVDDDDTRIVGGEAVVNRSYFPFQVSVRNASRNRHFCGGTIIAERVVLCAAHCFTNRDTSPGAIAVVAGDLYIFEETNDTVVRYNKNVIVHEQYNRTSNENDISLIIF</sequence>